<dbReference type="InterPro" id="IPR010073">
    <property type="entry name" value="PurL_large"/>
</dbReference>
<evidence type="ECO:0000313" key="16">
    <source>
        <dbReference type="Proteomes" id="UP000230273"/>
    </source>
</evidence>
<evidence type="ECO:0000256" key="8">
    <source>
        <dbReference type="ARBA" id="ARBA00022842"/>
    </source>
</evidence>
<dbReference type="FunFam" id="3.30.1330.10:FF:000007">
    <property type="entry name" value="Phosphoribosylformylglycinamidine synthase, putative"/>
    <property type="match status" value="1"/>
</dbReference>
<feature type="binding site" evidence="11">
    <location>
        <position position="854"/>
    </location>
    <ligand>
        <name>Mg(2+)</name>
        <dbReference type="ChEBI" id="CHEBI:18420"/>
    </ligand>
</feature>
<dbReference type="GO" id="GO:0046872">
    <property type="term" value="F:metal ion binding"/>
    <property type="evidence" value="ECO:0007669"/>
    <property type="project" value="UniProtKB-KW"/>
</dbReference>
<evidence type="ECO:0000256" key="3">
    <source>
        <dbReference type="ARBA" id="ARBA00022598"/>
    </source>
</evidence>
<organism evidence="15 16">
    <name type="scientific">Candidatus Nealsonbacteria bacterium CG23_combo_of_CG06-09_8_20_14_all_38_19</name>
    <dbReference type="NCBI Taxonomy" id="1974721"/>
    <lineage>
        <taxon>Bacteria</taxon>
        <taxon>Candidatus Nealsoniibacteriota</taxon>
    </lineage>
</organism>
<dbReference type="PANTHER" id="PTHR10099">
    <property type="entry name" value="PHOSPHORIBOSYLFORMYLGLYCINAMIDINE SYNTHASE"/>
    <property type="match status" value="1"/>
</dbReference>
<dbReference type="SUPFAM" id="SSF52317">
    <property type="entry name" value="Class I glutamine amidotransferase-like"/>
    <property type="match status" value="1"/>
</dbReference>
<keyword evidence="5 11" id="KW-0547">Nucleotide-binding</keyword>
<evidence type="ECO:0000259" key="14">
    <source>
        <dbReference type="Pfam" id="PF22689"/>
    </source>
</evidence>
<dbReference type="SUPFAM" id="SSF55326">
    <property type="entry name" value="PurM N-terminal domain-like"/>
    <property type="match status" value="2"/>
</dbReference>
<keyword evidence="7 11" id="KW-0067">ATP-binding</keyword>
<keyword evidence="11" id="KW-0963">Cytoplasm</keyword>
<proteinExistence type="inferred from homology"/>
<dbReference type="Proteomes" id="UP000230273">
    <property type="component" value="Unassembled WGS sequence"/>
</dbReference>
<dbReference type="Gene3D" id="3.40.50.880">
    <property type="match status" value="1"/>
</dbReference>
<sequence length="1272" mass="141620">MLHFYLGKNKEIEYCFNVETSEPLSSSELAILRQLLADGFVSESISSTPSNHGGSDVVELGPRMNFATAYSTNLVAICQTCGLEKVVRIERSRRYPLSPKTDKARFVREHHDRMTECLYPEPLKTFETGLLPESVFVIPMMEKGPNALMEVPGLAMDEWDRNLYFDYFVKEEGRNPTIVEIRDLDNANSEHSRHGYFKGKQIINGVVMPETLMEIVQSTLRTNPSNSISAFRDNSSAIKGYDCWTIIPEKPGKPSPFVKKNFTYHIIFTAETHNFPTGVAPFPGAETGTGGRIRDIQAMGKGGLVITGTAGYCVANLLIPGYDLPWENKGFPYPSSLATPLAIEIRASDGASDYGNKFGEPVILGFTRSFDQRLPNNERWAWIKPIMFTGGVGQVDALHIKKGEAEKGMLIVQIGGPAYGIGIGGGSASSKLQGENEEDLDFNAVQRGDAEMEQKMNRVIRACIEMGENNPIVSIHDQGAGGPANVLKELVEKTGGRIELRRIKLGDSTLSVLKIWIAEYQERCGLLIASSRIDGFKSICEREKVNCEVLGEVTGDGRFIVHDEQDDSTPVNLDLGKVLGNMPQKTFKDERIDRLQEPFELPQGVSVEGALYRVLHNLAVGSKRFLTNKVDRSVTGLIARQQCCGPLQLTVSDVAVIAQSHFGLTGAATSIGEQPIKMLVNPEAGARMAVAEALTNIVWAQISGLEDVKCSANWMWAPKLPGEGAALYDAACAMRDLMIQLGVAVDRGKDSLSMATRVGDEIVKSPRELVISAYATMPDITKVVTPDIKRPGQSELVFLDLSSRRVRLGGSVLAQVYSQLGNESPDVDNPKTFKRAFLAVQKLISENLILAGHDVSDGGIITTFLEMAFAGNCGLEIGMDGPWSPGERLFSEELGLVFECGFRDTRKVFEILATFNLYPTTIGRTTEEKKILVTYNSKVVLKADMPILRQWWEDTSYQIERLQMNPECADEERKNIFERTGPKYNVSFEPKLTLAHILETTRKFEVAILREEGSNGDREMTSVFYQAGFKPWDVTMTDLISGRTTLEQFRGLVAVGGFSYADVPESAKGWAATIRFNERLKKMFEDFYKRPDTFSLGVCNGCQLFALLGWVPWFDLPDEKQPRFVQNLSRRFESRWVTVKIQESPAMMFKGMADSVLGVWVAHGEGRLYFPDTTLMDEVIAKKLVPMVFVDDKSQVDGVVSENYPFNPNGSPFGITGLCSPDGRHLAIMPHPERAFLKWQWPWMPEYLEKKLEASPWLQMFQNARDWCNQAR</sequence>
<dbReference type="UniPathway" id="UPA00074">
    <property type="reaction ID" value="UER00128"/>
</dbReference>
<dbReference type="Gene3D" id="1.10.8.750">
    <property type="entry name" value="Phosphoribosylformylglycinamidine synthase, linker domain"/>
    <property type="match status" value="1"/>
</dbReference>
<evidence type="ECO:0000256" key="11">
    <source>
        <dbReference type="HAMAP-Rule" id="MF_00419"/>
    </source>
</evidence>
<evidence type="ECO:0000256" key="5">
    <source>
        <dbReference type="ARBA" id="ARBA00022741"/>
    </source>
</evidence>
<feature type="domain" description="PurM-like C-terminal" evidence="12">
    <location>
        <begin position="807"/>
        <end position="933"/>
    </location>
</feature>
<keyword evidence="6 11" id="KW-0658">Purine biosynthesis</keyword>
<reference evidence="15 16" key="1">
    <citation type="submission" date="2017-09" db="EMBL/GenBank/DDBJ databases">
        <title>Depth-based differentiation of microbial function through sediment-hosted aquifers and enrichment of novel symbionts in the deep terrestrial subsurface.</title>
        <authorList>
            <person name="Probst A.J."/>
            <person name="Ladd B."/>
            <person name="Jarett J.K."/>
            <person name="Geller-Mcgrath D.E."/>
            <person name="Sieber C.M."/>
            <person name="Emerson J.B."/>
            <person name="Anantharaman K."/>
            <person name="Thomas B.C."/>
            <person name="Malmstrom R."/>
            <person name="Stieglmeier M."/>
            <person name="Klingl A."/>
            <person name="Woyke T."/>
            <person name="Ryan C.M."/>
            <person name="Banfield J.F."/>
        </authorList>
    </citation>
    <scope>NUCLEOTIDE SEQUENCE [LARGE SCALE GENOMIC DNA]</scope>
    <source>
        <strain evidence="15">CG23_combo_of_CG06-09_8_20_14_all_38_19</strain>
    </source>
</reference>
<keyword evidence="9 11" id="KW-0315">Glutamine amidotransferase</keyword>
<feature type="active site" evidence="11">
    <location>
        <position position="1233"/>
    </location>
</feature>
<dbReference type="SUPFAM" id="SSF82697">
    <property type="entry name" value="PurS-like"/>
    <property type="match status" value="1"/>
</dbReference>
<keyword evidence="8 11" id="KW-0460">Magnesium</keyword>
<dbReference type="CDD" id="cd02204">
    <property type="entry name" value="PurL_repeat2"/>
    <property type="match status" value="1"/>
</dbReference>
<accession>A0A2G9YXJ1</accession>
<dbReference type="Gene3D" id="3.90.650.10">
    <property type="entry name" value="PurM-like C-terminal domain"/>
    <property type="match status" value="2"/>
</dbReference>
<evidence type="ECO:0000256" key="6">
    <source>
        <dbReference type="ARBA" id="ARBA00022755"/>
    </source>
</evidence>
<dbReference type="NCBIfam" id="TIGR01735">
    <property type="entry name" value="FGAM_synt"/>
    <property type="match status" value="1"/>
</dbReference>
<evidence type="ECO:0000256" key="10">
    <source>
        <dbReference type="ARBA" id="ARBA00052585"/>
    </source>
</evidence>
<dbReference type="FunFam" id="3.40.50.880:FF:000008">
    <property type="entry name" value="Phosphoribosylformylglycinamidine synthase"/>
    <property type="match status" value="1"/>
</dbReference>
<dbReference type="HAMAP" id="MF_00419">
    <property type="entry name" value="PurL_1"/>
    <property type="match status" value="1"/>
</dbReference>
<comment type="pathway">
    <text evidence="1 11">Purine metabolism; IMP biosynthesis via de novo pathway; 5-amino-1-(5-phospho-D-ribosyl)imidazole from N(2)-formyl-N(1)-(5-phospho-D-ribosyl)glycinamide: step 1/2.</text>
</comment>
<dbReference type="NCBIfam" id="NF003672">
    <property type="entry name" value="PRK05297.1"/>
    <property type="match status" value="1"/>
</dbReference>
<evidence type="ECO:0000256" key="7">
    <source>
        <dbReference type="ARBA" id="ARBA00022840"/>
    </source>
</evidence>
<evidence type="ECO:0000256" key="1">
    <source>
        <dbReference type="ARBA" id="ARBA00004920"/>
    </source>
</evidence>
<feature type="active site" description="Nucleophile" evidence="11">
    <location>
        <position position="1099"/>
    </location>
</feature>
<dbReference type="Pfam" id="PF02769">
    <property type="entry name" value="AIRS_C"/>
    <property type="match status" value="2"/>
</dbReference>
<dbReference type="Pfam" id="PF22689">
    <property type="entry name" value="FGAR-AT_PurM_N-like"/>
    <property type="match status" value="1"/>
</dbReference>
<dbReference type="Pfam" id="PF18076">
    <property type="entry name" value="FGAR-AT_N"/>
    <property type="match status" value="1"/>
</dbReference>
<dbReference type="PANTHER" id="PTHR10099:SF1">
    <property type="entry name" value="PHOSPHORIBOSYLFORMYLGLYCINAMIDINE SYNTHASE"/>
    <property type="match status" value="1"/>
</dbReference>
<dbReference type="EC" id="6.3.5.3" evidence="11"/>
<dbReference type="SUPFAM" id="SSF56042">
    <property type="entry name" value="PurM C-terminal domain-like"/>
    <property type="match status" value="2"/>
</dbReference>
<comment type="subcellular location">
    <subcellularLocation>
        <location evidence="11">Cytoplasm</location>
    </subcellularLocation>
</comment>
<comment type="caution">
    <text evidence="11">Lacks conserved residue(s) required for the propagation of feature annotation.</text>
</comment>
<feature type="domain" description="FGAR-AT PurM N-terminal-like" evidence="14">
    <location>
        <begin position="622"/>
        <end position="775"/>
    </location>
</feature>
<feature type="domain" description="Phosphoribosylformylglycinamidine synthase N-terminal" evidence="13">
    <location>
        <begin position="13"/>
        <end position="121"/>
    </location>
</feature>
<dbReference type="InterPro" id="IPR036921">
    <property type="entry name" value="PurM-like_N_sf"/>
</dbReference>
<comment type="caution">
    <text evidence="15">The sequence shown here is derived from an EMBL/GenBank/DDBJ whole genome shotgun (WGS) entry which is preliminary data.</text>
</comment>
<feature type="domain" description="PurM-like C-terminal" evidence="12">
    <location>
        <begin position="407"/>
        <end position="562"/>
    </location>
</feature>
<dbReference type="GO" id="GO:0006189">
    <property type="term" value="P:'de novo' IMP biosynthetic process"/>
    <property type="evidence" value="ECO:0007669"/>
    <property type="project" value="UniProtKB-UniRule"/>
</dbReference>
<dbReference type="Gene3D" id="3.30.1330.10">
    <property type="entry name" value="PurM-like, N-terminal domain"/>
    <property type="match status" value="2"/>
</dbReference>
<comment type="function">
    <text evidence="11">Phosphoribosylformylglycinamidine synthase involved in the purines biosynthetic pathway. Catalyzes the ATP-dependent conversion of formylglycinamide ribonucleotide (FGAR) and glutamine to yield formylglycinamidine ribonucleotide (FGAM) and glutamate.</text>
</comment>
<dbReference type="PROSITE" id="PS51273">
    <property type="entry name" value="GATASE_TYPE_1"/>
    <property type="match status" value="1"/>
</dbReference>
<feature type="binding site" evidence="11">
    <location>
        <position position="696"/>
    </location>
    <ligand>
        <name>Mg(2+)</name>
        <dbReference type="ChEBI" id="CHEBI:18420"/>
    </ligand>
</feature>
<evidence type="ECO:0000256" key="4">
    <source>
        <dbReference type="ARBA" id="ARBA00022723"/>
    </source>
</evidence>
<dbReference type="GO" id="GO:0005737">
    <property type="term" value="C:cytoplasm"/>
    <property type="evidence" value="ECO:0007669"/>
    <property type="project" value="UniProtKB-SubCell"/>
</dbReference>
<dbReference type="EMBL" id="PCRP01000006">
    <property type="protein sequence ID" value="PIP23974.1"/>
    <property type="molecule type" value="Genomic_DNA"/>
</dbReference>
<evidence type="ECO:0000256" key="2">
    <source>
        <dbReference type="ARBA" id="ARBA00008608"/>
    </source>
</evidence>
<keyword evidence="3 11" id="KW-0436">Ligase</keyword>
<comment type="subunit">
    <text evidence="11">Monomer.</text>
</comment>
<dbReference type="InterPro" id="IPR036676">
    <property type="entry name" value="PurM-like_C_sf"/>
</dbReference>
<dbReference type="GO" id="GO:0004642">
    <property type="term" value="F:phosphoribosylformylglycinamidine synthase activity"/>
    <property type="evidence" value="ECO:0007669"/>
    <property type="project" value="UniProtKB-UniRule"/>
</dbReference>
<dbReference type="GO" id="GO:0005524">
    <property type="term" value="F:ATP binding"/>
    <property type="evidence" value="ECO:0007669"/>
    <property type="project" value="UniProtKB-UniRule"/>
</dbReference>
<evidence type="ECO:0000259" key="13">
    <source>
        <dbReference type="Pfam" id="PF18076"/>
    </source>
</evidence>
<evidence type="ECO:0000313" key="15">
    <source>
        <dbReference type="EMBL" id="PIP23974.1"/>
    </source>
</evidence>
<dbReference type="FunFam" id="3.90.650.10:FF:000024">
    <property type="entry name" value="Phosphoribosylformylglycinamidine synthase"/>
    <property type="match status" value="1"/>
</dbReference>
<dbReference type="CDD" id="cd01740">
    <property type="entry name" value="GATase1_FGAR_AT"/>
    <property type="match status" value="1"/>
</dbReference>
<dbReference type="Pfam" id="PF13507">
    <property type="entry name" value="GATase_5"/>
    <property type="match status" value="1"/>
</dbReference>
<evidence type="ECO:0000259" key="12">
    <source>
        <dbReference type="Pfam" id="PF02769"/>
    </source>
</evidence>
<dbReference type="InterPro" id="IPR029062">
    <property type="entry name" value="Class_I_gatase-like"/>
</dbReference>
<name>A0A2G9YXJ1_9BACT</name>
<dbReference type="InterPro" id="IPR036604">
    <property type="entry name" value="PurS-like_sf"/>
</dbReference>
<comment type="similarity">
    <text evidence="2 11">In the N-terminal section; belongs to the FGAMS family.</text>
</comment>
<gene>
    <name evidence="11 15" type="primary">purL</name>
    <name evidence="15" type="ORF">COX36_00425</name>
</gene>
<dbReference type="InterPro" id="IPR055181">
    <property type="entry name" value="FGAR-AT_PurM_N-like"/>
</dbReference>
<feature type="active site" evidence="11">
    <location>
        <position position="1231"/>
    </location>
</feature>
<keyword evidence="4 11" id="KW-0479">Metal-binding</keyword>
<feature type="binding site" evidence="11">
    <location>
        <position position="692"/>
    </location>
    <ligand>
        <name>Mg(2+)</name>
        <dbReference type="ChEBI" id="CHEBI:18420"/>
    </ligand>
</feature>
<dbReference type="InterPro" id="IPR040707">
    <property type="entry name" value="FGAR-AT_N"/>
</dbReference>
<evidence type="ECO:0000256" key="9">
    <source>
        <dbReference type="ARBA" id="ARBA00022962"/>
    </source>
</evidence>
<dbReference type="SMART" id="SM01211">
    <property type="entry name" value="GATase_5"/>
    <property type="match status" value="1"/>
</dbReference>
<feature type="binding site" evidence="11">
    <location>
        <position position="653"/>
    </location>
    <ligand>
        <name>Mg(2+)</name>
        <dbReference type="ChEBI" id="CHEBI:18420"/>
    </ligand>
</feature>
<feature type="binding site" evidence="11">
    <location>
        <position position="856"/>
    </location>
    <ligand>
        <name>ATP</name>
        <dbReference type="ChEBI" id="CHEBI:30616"/>
    </ligand>
</feature>
<comment type="catalytic activity">
    <reaction evidence="10 11">
        <text>N(2)-formyl-N(1)-(5-phospho-beta-D-ribosyl)glycinamide + L-glutamine + ATP + H2O = 2-formamido-N(1)-(5-O-phospho-beta-D-ribosyl)acetamidine + L-glutamate + ADP + phosphate + H(+)</text>
        <dbReference type="Rhea" id="RHEA:17129"/>
        <dbReference type="ChEBI" id="CHEBI:15377"/>
        <dbReference type="ChEBI" id="CHEBI:15378"/>
        <dbReference type="ChEBI" id="CHEBI:29985"/>
        <dbReference type="ChEBI" id="CHEBI:30616"/>
        <dbReference type="ChEBI" id="CHEBI:43474"/>
        <dbReference type="ChEBI" id="CHEBI:58359"/>
        <dbReference type="ChEBI" id="CHEBI:147286"/>
        <dbReference type="ChEBI" id="CHEBI:147287"/>
        <dbReference type="ChEBI" id="CHEBI:456216"/>
        <dbReference type="EC" id="6.3.5.3"/>
    </reaction>
</comment>
<protein>
    <recommendedName>
        <fullName evidence="11">Phosphoribosylformylglycinamidine synthase</fullName>
        <shortName evidence="11">FGAM synthase</shortName>
        <shortName evidence="11">FGAMS</shortName>
        <ecNumber evidence="11">6.3.5.3</ecNumber>
    </recommendedName>
    <alternativeName>
        <fullName evidence="11">Formylglycinamide ribonucleotide amidotransferase</fullName>
        <shortName evidence="11">FGAR amidotransferase</shortName>
        <shortName evidence="11">FGAR-AT</shortName>
    </alternativeName>
</protein>
<dbReference type="AlphaFoldDB" id="A0A2G9YXJ1"/>
<dbReference type="SUPFAM" id="SSF109736">
    <property type="entry name" value="FGAM synthase PurL, linker domain"/>
    <property type="match status" value="1"/>
</dbReference>
<dbReference type="InterPro" id="IPR010918">
    <property type="entry name" value="PurM-like_C_dom"/>
</dbReference>